<sequence>FVTLKKQNSSFLKNMQQDKLILRLRDMKMSQLLWQFALPAMLANAISSLTFSFETTIQKSILGNVGISSTAIVQPLELMLTTYLSLGLSGGVVSFISPALGKDDFATAQKYLMHFMALYFVIVLIIPLCTITWMKKLVILLGAPPNSQMAEFAAQYGYVVFSLGTITNFVNYGFGNILRATSRSVFNAVKQVITSCLQLLFIYLTYTFIVARGHVQLYSDGASNVAASLTTAVVVILMFTPFQRCFKSMLLKFSMKGWKPFDWRAIFEIIYYALPDWLAQFQIPIIVMVGNSILANLSKSNAQNEWNITVLGVTYKMSPLVAISNQAFSYAFGPSFGYALGAKNWSRVRQCMRETVFWQTSVGFMFWMVMNIAVEPFALALMQNYQPMADDIAFGFRTYHAMLPFLSCFLCVNDVNHMEQKPLKALLVQMSRLISVVVFEFVFGYGFKSYKGIYYAFVFGDFIACVIGVVNFVQRYKVYGMLERGEITTIQAGIGEVTGDQIRFTRKGFRVSELNQKEKFMLKEEENKLVDFQFNDEISIES</sequence>
<evidence type="ECO:0000256" key="1">
    <source>
        <dbReference type="ARBA" id="ARBA00004651"/>
    </source>
</evidence>
<keyword evidence="3" id="KW-1003">Cell membrane</keyword>
<name>A0A146K6H9_9EUKA</name>
<gene>
    <name evidence="8" type="ORF">TPC1_16836</name>
</gene>
<feature type="transmembrane region" description="Helical" evidence="7">
    <location>
        <begin position="195"/>
        <end position="215"/>
    </location>
</feature>
<dbReference type="PANTHER" id="PTHR43823:SF3">
    <property type="entry name" value="MULTIDRUG EXPORT PROTEIN MEPA"/>
    <property type="match status" value="1"/>
</dbReference>
<feature type="transmembrane region" description="Helical" evidence="7">
    <location>
        <begin position="425"/>
        <end position="447"/>
    </location>
</feature>
<feature type="transmembrane region" description="Helical" evidence="7">
    <location>
        <begin position="76"/>
        <end position="100"/>
    </location>
</feature>
<proteinExistence type="inferred from homology"/>
<dbReference type="PANTHER" id="PTHR43823">
    <property type="entry name" value="SPORULATION PROTEIN YKVU"/>
    <property type="match status" value="1"/>
</dbReference>
<feature type="non-terminal residue" evidence="8">
    <location>
        <position position="1"/>
    </location>
</feature>
<feature type="transmembrane region" description="Helical" evidence="7">
    <location>
        <begin position="112"/>
        <end position="133"/>
    </location>
</feature>
<dbReference type="AlphaFoldDB" id="A0A146K6H9"/>
<dbReference type="InterPro" id="IPR051327">
    <property type="entry name" value="MATE_MepA_subfamily"/>
</dbReference>
<evidence type="ECO:0000313" key="8">
    <source>
        <dbReference type="EMBL" id="JAP91524.1"/>
    </source>
</evidence>
<dbReference type="GO" id="GO:0015297">
    <property type="term" value="F:antiporter activity"/>
    <property type="evidence" value="ECO:0007669"/>
    <property type="project" value="InterPro"/>
</dbReference>
<feature type="transmembrane region" description="Helical" evidence="7">
    <location>
        <begin position="356"/>
        <end position="374"/>
    </location>
</feature>
<feature type="transmembrane region" description="Helical" evidence="7">
    <location>
        <begin position="221"/>
        <end position="242"/>
    </location>
</feature>
<dbReference type="GO" id="GO:0005886">
    <property type="term" value="C:plasma membrane"/>
    <property type="evidence" value="ECO:0007669"/>
    <property type="project" value="UniProtKB-SubCell"/>
</dbReference>
<feature type="non-terminal residue" evidence="8">
    <location>
        <position position="542"/>
    </location>
</feature>
<reference evidence="8" key="1">
    <citation type="submission" date="2015-07" db="EMBL/GenBank/DDBJ databases">
        <title>Adaptation to a free-living lifestyle via gene acquisitions in the diplomonad Trepomonas sp. PC1.</title>
        <authorList>
            <person name="Xu F."/>
            <person name="Jerlstrom-Hultqvist J."/>
            <person name="Kolisko M."/>
            <person name="Simpson A.G.B."/>
            <person name="Roger A.J."/>
            <person name="Svard S.G."/>
            <person name="Andersson J.O."/>
        </authorList>
    </citation>
    <scope>NUCLEOTIDE SEQUENCE</scope>
    <source>
        <strain evidence="8">PC1</strain>
    </source>
</reference>
<feature type="transmembrane region" description="Helical" evidence="7">
    <location>
        <begin position="394"/>
        <end position="413"/>
    </location>
</feature>
<dbReference type="EMBL" id="GDID01005082">
    <property type="protein sequence ID" value="JAP91524.1"/>
    <property type="molecule type" value="Transcribed_RNA"/>
</dbReference>
<evidence type="ECO:0000256" key="2">
    <source>
        <dbReference type="ARBA" id="ARBA00010199"/>
    </source>
</evidence>
<keyword evidence="4 7" id="KW-0812">Transmembrane</keyword>
<keyword evidence="6 7" id="KW-0472">Membrane</keyword>
<protein>
    <submittedName>
        <fullName evidence="8">MatE efflux family protein</fullName>
    </submittedName>
</protein>
<dbReference type="GO" id="GO:0042910">
    <property type="term" value="F:xenobiotic transmembrane transporter activity"/>
    <property type="evidence" value="ECO:0007669"/>
    <property type="project" value="InterPro"/>
</dbReference>
<dbReference type="Pfam" id="PF01554">
    <property type="entry name" value="MatE"/>
    <property type="match status" value="1"/>
</dbReference>
<feature type="transmembrane region" description="Helical" evidence="7">
    <location>
        <begin position="453"/>
        <end position="473"/>
    </location>
</feature>
<feature type="transmembrane region" description="Helical" evidence="7">
    <location>
        <begin position="153"/>
        <end position="174"/>
    </location>
</feature>
<accession>A0A146K6H9</accession>
<comment type="similarity">
    <text evidence="2">Belongs to the multi antimicrobial extrusion (MATE) (TC 2.A.66.1) family.</text>
</comment>
<comment type="subcellular location">
    <subcellularLocation>
        <location evidence="1">Cell membrane</location>
        <topology evidence="1">Multi-pass membrane protein</topology>
    </subcellularLocation>
</comment>
<dbReference type="InterPro" id="IPR002528">
    <property type="entry name" value="MATE_fam"/>
</dbReference>
<keyword evidence="5 7" id="KW-1133">Transmembrane helix</keyword>
<evidence type="ECO:0000256" key="3">
    <source>
        <dbReference type="ARBA" id="ARBA00022475"/>
    </source>
</evidence>
<evidence type="ECO:0000256" key="7">
    <source>
        <dbReference type="SAM" id="Phobius"/>
    </source>
</evidence>
<organism evidence="8">
    <name type="scientific">Trepomonas sp. PC1</name>
    <dbReference type="NCBI Taxonomy" id="1076344"/>
    <lineage>
        <taxon>Eukaryota</taxon>
        <taxon>Metamonada</taxon>
        <taxon>Diplomonadida</taxon>
        <taxon>Hexamitidae</taxon>
        <taxon>Hexamitinae</taxon>
        <taxon>Trepomonas</taxon>
    </lineage>
</organism>
<evidence type="ECO:0000256" key="4">
    <source>
        <dbReference type="ARBA" id="ARBA00022692"/>
    </source>
</evidence>
<evidence type="ECO:0000256" key="5">
    <source>
        <dbReference type="ARBA" id="ARBA00022989"/>
    </source>
</evidence>
<evidence type="ECO:0000256" key="6">
    <source>
        <dbReference type="ARBA" id="ARBA00023136"/>
    </source>
</evidence>